<proteinExistence type="predicted"/>
<dbReference type="SUPFAM" id="SSF56112">
    <property type="entry name" value="Protein kinase-like (PK-like)"/>
    <property type="match status" value="1"/>
</dbReference>
<evidence type="ECO:0000256" key="3">
    <source>
        <dbReference type="ARBA" id="ARBA00022527"/>
    </source>
</evidence>
<organism evidence="22 23">
    <name type="scientific">Fraxinus pennsylvanica</name>
    <dbReference type="NCBI Taxonomy" id="56036"/>
    <lineage>
        <taxon>Eukaryota</taxon>
        <taxon>Viridiplantae</taxon>
        <taxon>Streptophyta</taxon>
        <taxon>Embryophyta</taxon>
        <taxon>Tracheophyta</taxon>
        <taxon>Spermatophyta</taxon>
        <taxon>Magnoliopsida</taxon>
        <taxon>eudicotyledons</taxon>
        <taxon>Gunneridae</taxon>
        <taxon>Pentapetalae</taxon>
        <taxon>asterids</taxon>
        <taxon>lamiids</taxon>
        <taxon>Lamiales</taxon>
        <taxon>Oleaceae</taxon>
        <taxon>Oleeae</taxon>
        <taxon>Fraxinus</taxon>
    </lineage>
</organism>
<keyword evidence="4" id="KW-0433">Leucine-rich repeat</keyword>
<dbReference type="PROSITE" id="PS00107">
    <property type="entry name" value="PROTEIN_KINASE_ATP"/>
    <property type="match status" value="1"/>
</dbReference>
<keyword evidence="3" id="KW-0723">Serine/threonine-protein kinase</keyword>
<dbReference type="InterPro" id="IPR000719">
    <property type="entry name" value="Prot_kinase_dom"/>
</dbReference>
<name>A0AAD2DYT8_9LAMI</name>
<dbReference type="Proteomes" id="UP000834106">
    <property type="component" value="Chromosome 11"/>
</dbReference>
<dbReference type="InterPro" id="IPR013210">
    <property type="entry name" value="LRR_N_plant-typ"/>
</dbReference>
<protein>
    <recommendedName>
        <fullName evidence="2">non-specific serine/threonine protein kinase</fullName>
        <ecNumber evidence="2">2.7.11.1</ecNumber>
    </recommendedName>
</protein>
<sequence length="960" mass="106624">MWAPVDHKGQKFDFENLLQSGAHFQTAKYLQHLWETSVKILDNIGKMGVLVRFQPTSAKSGASLILCLCWCLMLIGADSQQTHREEVNALRIIKRSLTDPYRNLRNWNKGDPCTSNWTGVLCYNTTKNDNYLHVRELLLLNMNISGSLSPQLGQLSYLKILDFMWNNITGSIPKEIGSIKTLELLLLSGNQLTGSLPDEIGFLPNLNRIQIDENQISGSIPTSFADLTNARHFHMNNNSLSGQIPPELARLPNLVHLLLDNNNLSGYLPPELSEMPNLLILQLDNNKFGGSEIPFSYSNMSRLLKMSLRNCSLQGPIPNWSNMTSIAYIDLSLNQLNGSIPAGELSENTTTIDLSSNNLNGTIPDSFSRLPYLQKLSLANNSLSGSVPSTIWQNRPLNESKRLLLDFQNNNFSNIDGSLPLPPNVTVSLRGNPICLRGNLGQFCGSQDEGFGNILNKTDVSACLLSCPPPYELAPPSPNSPCFCAAPLLVGYRLKSPGFSDFRPYIDRFEEYLSTGMELNIYQLYIDSAEWQKGPRLRMYLKIFPAYVNNSTFLFNESEVRRIRRLFSGWNIRESQVFGPFELLNFTLLDPYRDESSSSSSGISKGALAGIILGTIAGSVTLSAFVALLILKMHLKKHHRTSRRRPSSKISIRIDGVKDFTYGEMAQATNNFANSSVVGQGGYGKVYKGILADGKVVAIKRAEEGSLQGEKEFLTELELLSRLHHRNLVQLMGYCDEEGEQMLIYEFMSNGTLRDHLSGKSKLPLSFAMRVADFGLSRLAPIPEIEGGVPSRVSTVVKGTPGYLDPEYFLTHKLTDKSDVYSLGVVFLELLTGMHPISHGKNIVREVNIAYHSGMIFSLIDEGMGSYPSECVEKFINLALKCCQDETDSRPSMAEVVRELENIWLMMPNSDTKLSESIVTDPEKNITPPSSSSALKHPYVSQDISGSDLVSGVMPTVTPR</sequence>
<dbReference type="EMBL" id="OU503046">
    <property type="protein sequence ID" value="CAI9770724.1"/>
    <property type="molecule type" value="Genomic_DNA"/>
</dbReference>
<dbReference type="InterPro" id="IPR011009">
    <property type="entry name" value="Kinase-like_dom_sf"/>
</dbReference>
<evidence type="ECO:0000256" key="17">
    <source>
        <dbReference type="ARBA" id="ARBA00048679"/>
    </source>
</evidence>
<dbReference type="GO" id="GO:0005524">
    <property type="term" value="F:ATP binding"/>
    <property type="evidence" value="ECO:0007669"/>
    <property type="project" value="UniProtKB-UniRule"/>
</dbReference>
<dbReference type="EC" id="2.7.11.1" evidence="2"/>
<keyword evidence="6 20" id="KW-0812">Transmembrane</keyword>
<evidence type="ECO:0000256" key="18">
    <source>
        <dbReference type="PROSITE-ProRule" id="PRU10141"/>
    </source>
</evidence>
<dbReference type="GO" id="GO:0016020">
    <property type="term" value="C:membrane"/>
    <property type="evidence" value="ECO:0007669"/>
    <property type="project" value="UniProtKB-SubCell"/>
</dbReference>
<evidence type="ECO:0000313" key="22">
    <source>
        <dbReference type="EMBL" id="CAI9770724.1"/>
    </source>
</evidence>
<comment type="subcellular location">
    <subcellularLocation>
        <location evidence="1">Membrane</location>
    </subcellularLocation>
</comment>
<dbReference type="Gene3D" id="3.80.10.10">
    <property type="entry name" value="Ribonuclease Inhibitor"/>
    <property type="match status" value="3"/>
</dbReference>
<dbReference type="AlphaFoldDB" id="A0AAD2DYT8"/>
<evidence type="ECO:0000256" key="19">
    <source>
        <dbReference type="SAM" id="MobiDB-lite"/>
    </source>
</evidence>
<keyword evidence="7" id="KW-0732">Signal</keyword>
<evidence type="ECO:0000256" key="14">
    <source>
        <dbReference type="ARBA" id="ARBA00023170"/>
    </source>
</evidence>
<keyword evidence="12 20" id="KW-1133">Transmembrane helix</keyword>
<dbReference type="InterPro" id="IPR001611">
    <property type="entry name" value="Leu-rich_rpt"/>
</dbReference>
<feature type="transmembrane region" description="Helical" evidence="20">
    <location>
        <begin position="607"/>
        <end position="631"/>
    </location>
</feature>
<dbReference type="PANTHER" id="PTHR45974:SF134">
    <property type="entry name" value="OS01G0960400 PROTEIN"/>
    <property type="match status" value="1"/>
</dbReference>
<evidence type="ECO:0000256" key="9">
    <source>
        <dbReference type="ARBA" id="ARBA00022741"/>
    </source>
</evidence>
<dbReference type="FunFam" id="3.30.200.20:FF:000328">
    <property type="entry name" value="Leucine-rich repeat protein kinase family protein"/>
    <property type="match status" value="1"/>
</dbReference>
<keyword evidence="23" id="KW-1185">Reference proteome</keyword>
<dbReference type="InterPro" id="IPR001245">
    <property type="entry name" value="Ser-Thr/Tyr_kinase_cat_dom"/>
</dbReference>
<dbReference type="GO" id="GO:0004674">
    <property type="term" value="F:protein serine/threonine kinase activity"/>
    <property type="evidence" value="ECO:0007669"/>
    <property type="project" value="UniProtKB-KW"/>
</dbReference>
<dbReference type="SUPFAM" id="SSF52058">
    <property type="entry name" value="L domain-like"/>
    <property type="match status" value="1"/>
</dbReference>
<evidence type="ECO:0000256" key="11">
    <source>
        <dbReference type="ARBA" id="ARBA00022840"/>
    </source>
</evidence>
<dbReference type="Gene3D" id="1.10.510.10">
    <property type="entry name" value="Transferase(Phosphotransferase) domain 1"/>
    <property type="match status" value="1"/>
</dbReference>
<evidence type="ECO:0000259" key="21">
    <source>
        <dbReference type="PROSITE" id="PS50011"/>
    </source>
</evidence>
<keyword evidence="11 18" id="KW-0067">ATP-binding</keyword>
<dbReference type="InterPro" id="IPR017441">
    <property type="entry name" value="Protein_kinase_ATP_BS"/>
</dbReference>
<keyword evidence="9 18" id="KW-0547">Nucleotide-binding</keyword>
<reference evidence="22" key="1">
    <citation type="submission" date="2023-05" db="EMBL/GenBank/DDBJ databases">
        <authorList>
            <person name="Huff M."/>
        </authorList>
    </citation>
    <scope>NUCLEOTIDE SEQUENCE</scope>
</reference>
<evidence type="ECO:0000256" key="7">
    <source>
        <dbReference type="ARBA" id="ARBA00022729"/>
    </source>
</evidence>
<accession>A0AAD2DYT8</accession>
<evidence type="ECO:0000256" key="2">
    <source>
        <dbReference type="ARBA" id="ARBA00012513"/>
    </source>
</evidence>
<evidence type="ECO:0000256" key="16">
    <source>
        <dbReference type="ARBA" id="ARBA00047899"/>
    </source>
</evidence>
<dbReference type="Gene3D" id="3.30.200.20">
    <property type="entry name" value="Phosphorylase Kinase, domain 1"/>
    <property type="match status" value="1"/>
</dbReference>
<dbReference type="FunFam" id="3.80.10.10:FF:000387">
    <property type="entry name" value="Probable LRR receptor-like serine/threonine-protein kinase At1g06840"/>
    <property type="match status" value="1"/>
</dbReference>
<dbReference type="Pfam" id="PF08263">
    <property type="entry name" value="LRRNT_2"/>
    <property type="match status" value="1"/>
</dbReference>
<evidence type="ECO:0000256" key="12">
    <source>
        <dbReference type="ARBA" id="ARBA00022989"/>
    </source>
</evidence>
<evidence type="ECO:0000313" key="23">
    <source>
        <dbReference type="Proteomes" id="UP000834106"/>
    </source>
</evidence>
<evidence type="ECO:0000256" key="13">
    <source>
        <dbReference type="ARBA" id="ARBA00023136"/>
    </source>
</evidence>
<keyword evidence="14" id="KW-0675">Receptor</keyword>
<comment type="catalytic activity">
    <reaction evidence="16">
        <text>L-threonyl-[protein] + ATP = O-phospho-L-threonyl-[protein] + ADP + H(+)</text>
        <dbReference type="Rhea" id="RHEA:46608"/>
        <dbReference type="Rhea" id="RHEA-COMP:11060"/>
        <dbReference type="Rhea" id="RHEA-COMP:11605"/>
        <dbReference type="ChEBI" id="CHEBI:15378"/>
        <dbReference type="ChEBI" id="CHEBI:30013"/>
        <dbReference type="ChEBI" id="CHEBI:30616"/>
        <dbReference type="ChEBI" id="CHEBI:61977"/>
        <dbReference type="ChEBI" id="CHEBI:456216"/>
        <dbReference type="EC" id="2.7.11.1"/>
    </reaction>
</comment>
<feature type="binding site" evidence="18">
    <location>
        <position position="700"/>
    </location>
    <ligand>
        <name>ATP</name>
        <dbReference type="ChEBI" id="CHEBI:30616"/>
    </ligand>
</feature>
<dbReference type="Pfam" id="PF07714">
    <property type="entry name" value="PK_Tyr_Ser-Thr"/>
    <property type="match status" value="1"/>
</dbReference>
<dbReference type="PROSITE" id="PS50011">
    <property type="entry name" value="PROTEIN_KINASE_DOM"/>
    <property type="match status" value="1"/>
</dbReference>
<evidence type="ECO:0000256" key="4">
    <source>
        <dbReference type="ARBA" id="ARBA00022614"/>
    </source>
</evidence>
<keyword evidence="13 20" id="KW-0472">Membrane</keyword>
<evidence type="ECO:0000256" key="8">
    <source>
        <dbReference type="ARBA" id="ARBA00022737"/>
    </source>
</evidence>
<dbReference type="Pfam" id="PF00069">
    <property type="entry name" value="Pkinase"/>
    <property type="match status" value="1"/>
</dbReference>
<dbReference type="Pfam" id="PF13855">
    <property type="entry name" value="LRR_8"/>
    <property type="match status" value="1"/>
</dbReference>
<keyword evidence="5" id="KW-0808">Transferase</keyword>
<gene>
    <name evidence="22" type="ORF">FPE_LOCUS18154</name>
</gene>
<evidence type="ECO:0000256" key="6">
    <source>
        <dbReference type="ARBA" id="ARBA00022692"/>
    </source>
</evidence>
<dbReference type="Pfam" id="PF00560">
    <property type="entry name" value="LRR_1"/>
    <property type="match status" value="3"/>
</dbReference>
<evidence type="ECO:0000256" key="10">
    <source>
        <dbReference type="ARBA" id="ARBA00022777"/>
    </source>
</evidence>
<keyword evidence="8" id="KW-0677">Repeat</keyword>
<keyword evidence="15" id="KW-0325">Glycoprotein</keyword>
<comment type="catalytic activity">
    <reaction evidence="17">
        <text>L-seryl-[protein] + ATP = O-phospho-L-seryl-[protein] + ADP + H(+)</text>
        <dbReference type="Rhea" id="RHEA:17989"/>
        <dbReference type="Rhea" id="RHEA-COMP:9863"/>
        <dbReference type="Rhea" id="RHEA-COMP:11604"/>
        <dbReference type="ChEBI" id="CHEBI:15378"/>
        <dbReference type="ChEBI" id="CHEBI:29999"/>
        <dbReference type="ChEBI" id="CHEBI:30616"/>
        <dbReference type="ChEBI" id="CHEBI:83421"/>
        <dbReference type="ChEBI" id="CHEBI:456216"/>
        <dbReference type="EC" id="2.7.11.1"/>
    </reaction>
</comment>
<dbReference type="InterPro" id="IPR032675">
    <property type="entry name" value="LRR_dom_sf"/>
</dbReference>
<keyword evidence="10" id="KW-0418">Kinase</keyword>
<feature type="domain" description="Protein kinase" evidence="21">
    <location>
        <begin position="672"/>
        <end position="905"/>
    </location>
</feature>
<evidence type="ECO:0000256" key="5">
    <source>
        <dbReference type="ARBA" id="ARBA00022679"/>
    </source>
</evidence>
<evidence type="ECO:0000256" key="15">
    <source>
        <dbReference type="ARBA" id="ARBA00023180"/>
    </source>
</evidence>
<feature type="region of interest" description="Disordered" evidence="19">
    <location>
        <begin position="921"/>
        <end position="960"/>
    </location>
</feature>
<evidence type="ECO:0000256" key="20">
    <source>
        <dbReference type="SAM" id="Phobius"/>
    </source>
</evidence>
<dbReference type="PANTHER" id="PTHR45974">
    <property type="entry name" value="RECEPTOR-LIKE PROTEIN 55"/>
    <property type="match status" value="1"/>
</dbReference>
<evidence type="ECO:0000256" key="1">
    <source>
        <dbReference type="ARBA" id="ARBA00004370"/>
    </source>
</evidence>